<protein>
    <recommendedName>
        <fullName evidence="2">phosphoglycerate mutase (2,3-diphosphoglycerate-dependent)</fullName>
        <ecNumber evidence="2">5.4.2.11</ecNumber>
    </recommendedName>
</protein>
<organism evidence="6 7">
    <name type="scientific">Nocardia colli</name>
    <dbReference type="NCBI Taxonomy" id="2545717"/>
    <lineage>
        <taxon>Bacteria</taxon>
        <taxon>Bacillati</taxon>
        <taxon>Actinomycetota</taxon>
        <taxon>Actinomycetes</taxon>
        <taxon>Mycobacteriales</taxon>
        <taxon>Nocardiaceae</taxon>
        <taxon>Nocardia</taxon>
    </lineage>
</organism>
<accession>A0A5N0EET0</accession>
<dbReference type="EC" id="5.4.2.11" evidence="2"/>
<dbReference type="Proteomes" id="UP000323876">
    <property type="component" value="Unassembled WGS sequence"/>
</dbReference>
<proteinExistence type="inferred from homology"/>
<feature type="binding site" evidence="5">
    <location>
        <begin position="46"/>
        <end position="53"/>
    </location>
    <ligand>
        <name>substrate</name>
    </ligand>
</feature>
<evidence type="ECO:0000313" key="6">
    <source>
        <dbReference type="EMBL" id="KAA8887436.1"/>
    </source>
</evidence>
<dbReference type="GO" id="GO:0006096">
    <property type="term" value="P:glycolytic process"/>
    <property type="evidence" value="ECO:0007669"/>
    <property type="project" value="UniProtKB-KW"/>
</dbReference>
<dbReference type="SUPFAM" id="SSF53254">
    <property type="entry name" value="Phosphoglycerate mutase-like"/>
    <property type="match status" value="1"/>
</dbReference>
<keyword evidence="3" id="KW-0324">Glycolysis</keyword>
<dbReference type="AlphaFoldDB" id="A0A5N0EET0"/>
<evidence type="ECO:0000256" key="5">
    <source>
        <dbReference type="PIRSR" id="PIRSR613078-2"/>
    </source>
</evidence>
<gene>
    <name evidence="6" type="ORF">F3087_17210</name>
</gene>
<dbReference type="PANTHER" id="PTHR11931">
    <property type="entry name" value="PHOSPHOGLYCERATE MUTASE"/>
    <property type="match status" value="1"/>
</dbReference>
<dbReference type="GO" id="GO:0004619">
    <property type="term" value="F:phosphoglycerate mutase activity"/>
    <property type="evidence" value="ECO:0007669"/>
    <property type="project" value="UniProtKB-EC"/>
</dbReference>
<evidence type="ECO:0000256" key="2">
    <source>
        <dbReference type="ARBA" id="ARBA00012028"/>
    </source>
</evidence>
<dbReference type="OrthoDB" id="5449373at2"/>
<comment type="caution">
    <text evidence="6">The sequence shown here is derived from an EMBL/GenBank/DDBJ whole genome shotgun (WGS) entry which is preliminary data.</text>
</comment>
<dbReference type="InterPro" id="IPR029033">
    <property type="entry name" value="His_PPase_superfam"/>
</dbReference>
<dbReference type="Gene3D" id="3.40.50.1240">
    <property type="entry name" value="Phosphoglycerate mutase-like"/>
    <property type="match status" value="1"/>
</dbReference>
<sequence>MCAGIIRVITKGDGVGTEGESSWGQGAFECAHPDESGAVDLLYAVRHGQSIANAAFAANTFIEADDMAIGLTDLGERQASALGTWFAALDSDQLPELVLCSPYLRAVQTWQFVEQELRGAGRTMPCHRIDQRLYDRHRGRLSHLSPIVVRERFPEESAKEARDPLGYRPPDGESFQDVADRLRDVVADLAADHRHRRVLIVAHDAVVLFLRQLLENLTDAKVLAIAEDGLAGNASITSWERHADGYRLLAYDQRTHLPQI</sequence>
<evidence type="ECO:0000256" key="3">
    <source>
        <dbReference type="ARBA" id="ARBA00023152"/>
    </source>
</evidence>
<evidence type="ECO:0000256" key="4">
    <source>
        <dbReference type="ARBA" id="ARBA00023235"/>
    </source>
</evidence>
<evidence type="ECO:0000256" key="1">
    <source>
        <dbReference type="ARBA" id="ARBA00006717"/>
    </source>
</evidence>
<dbReference type="EMBL" id="VXLC01000006">
    <property type="protein sequence ID" value="KAA8887436.1"/>
    <property type="molecule type" value="Genomic_DNA"/>
</dbReference>
<keyword evidence="7" id="KW-1185">Reference proteome</keyword>
<dbReference type="CDD" id="cd07067">
    <property type="entry name" value="HP_PGM_like"/>
    <property type="match status" value="1"/>
</dbReference>
<keyword evidence="4" id="KW-0413">Isomerase</keyword>
<dbReference type="InterPro" id="IPR013078">
    <property type="entry name" value="His_Pase_superF_clade-1"/>
</dbReference>
<reference evidence="6 7" key="1">
    <citation type="submission" date="2019-09" db="EMBL/GenBank/DDBJ databases">
        <authorList>
            <person name="Wang X."/>
        </authorList>
    </citation>
    <scope>NUCLEOTIDE SEQUENCE [LARGE SCALE GENOMIC DNA]</scope>
    <source>
        <strain evidence="6 7">CICC 11023</strain>
    </source>
</reference>
<name>A0A5N0EET0_9NOCA</name>
<dbReference type="SMART" id="SM00855">
    <property type="entry name" value="PGAM"/>
    <property type="match status" value="1"/>
</dbReference>
<feature type="binding site" evidence="5">
    <location>
        <position position="105"/>
    </location>
    <ligand>
        <name>substrate</name>
    </ligand>
</feature>
<dbReference type="Pfam" id="PF00300">
    <property type="entry name" value="His_Phos_1"/>
    <property type="match status" value="1"/>
</dbReference>
<dbReference type="InterPro" id="IPR005952">
    <property type="entry name" value="Phosphogly_mut1"/>
</dbReference>
<evidence type="ECO:0000313" key="7">
    <source>
        <dbReference type="Proteomes" id="UP000323876"/>
    </source>
</evidence>
<comment type="similarity">
    <text evidence="1">Belongs to the phosphoglycerate mutase family. BPG-dependent PGAM subfamily.</text>
</comment>